<dbReference type="GO" id="GO:0022857">
    <property type="term" value="F:transmembrane transporter activity"/>
    <property type="evidence" value="ECO:0007669"/>
    <property type="project" value="InterPro"/>
</dbReference>
<dbReference type="InterPro" id="IPR050327">
    <property type="entry name" value="Proton-linked_MCT"/>
</dbReference>
<feature type="transmembrane region" description="Helical" evidence="3">
    <location>
        <begin position="390"/>
        <end position="413"/>
    </location>
</feature>
<evidence type="ECO:0000256" key="3">
    <source>
        <dbReference type="SAM" id="Phobius"/>
    </source>
</evidence>
<dbReference type="PROSITE" id="PS50850">
    <property type="entry name" value="MFS"/>
    <property type="match status" value="1"/>
</dbReference>
<organism evidence="5 6">
    <name type="scientific">Collybiopsis confluens</name>
    <dbReference type="NCBI Taxonomy" id="2823264"/>
    <lineage>
        <taxon>Eukaryota</taxon>
        <taxon>Fungi</taxon>
        <taxon>Dikarya</taxon>
        <taxon>Basidiomycota</taxon>
        <taxon>Agaricomycotina</taxon>
        <taxon>Agaricomycetes</taxon>
        <taxon>Agaricomycetidae</taxon>
        <taxon>Agaricales</taxon>
        <taxon>Marasmiineae</taxon>
        <taxon>Omphalotaceae</taxon>
        <taxon>Collybiopsis</taxon>
    </lineage>
</organism>
<keyword evidence="3" id="KW-0472">Membrane</keyword>
<dbReference type="EMBL" id="JAACJN010000291">
    <property type="protein sequence ID" value="KAF5350845.1"/>
    <property type="molecule type" value="Genomic_DNA"/>
</dbReference>
<proteinExistence type="inferred from homology"/>
<evidence type="ECO:0000259" key="4">
    <source>
        <dbReference type="PROSITE" id="PS50850"/>
    </source>
</evidence>
<reference evidence="5 6" key="1">
    <citation type="journal article" date="2020" name="ISME J.">
        <title>Uncovering the hidden diversity of litter-decomposition mechanisms in mushroom-forming fungi.</title>
        <authorList>
            <person name="Floudas D."/>
            <person name="Bentzer J."/>
            <person name="Ahren D."/>
            <person name="Johansson T."/>
            <person name="Persson P."/>
            <person name="Tunlid A."/>
        </authorList>
    </citation>
    <scope>NUCLEOTIDE SEQUENCE [LARGE SCALE GENOMIC DNA]</scope>
    <source>
        <strain evidence="5 6">CBS 406.79</strain>
    </source>
</reference>
<feature type="transmembrane region" description="Helical" evidence="3">
    <location>
        <begin position="364"/>
        <end position="384"/>
    </location>
</feature>
<evidence type="ECO:0000313" key="5">
    <source>
        <dbReference type="EMBL" id="KAF5350845.1"/>
    </source>
</evidence>
<feature type="domain" description="Major facilitator superfamily (MFS) profile" evidence="4">
    <location>
        <begin position="300"/>
        <end position="486"/>
    </location>
</feature>
<comment type="similarity">
    <text evidence="2">Belongs to the major facilitator superfamily. Monocarboxylate porter (TC 2.A.1.13) family.</text>
</comment>
<evidence type="ECO:0000313" key="6">
    <source>
        <dbReference type="Proteomes" id="UP000518752"/>
    </source>
</evidence>
<dbReference type="Gene3D" id="1.20.1250.20">
    <property type="entry name" value="MFS general substrate transporter like domains"/>
    <property type="match status" value="2"/>
</dbReference>
<dbReference type="InterPro" id="IPR036259">
    <property type="entry name" value="MFS_trans_sf"/>
</dbReference>
<keyword evidence="3" id="KW-1133">Transmembrane helix</keyword>
<feature type="transmembrane region" description="Helical" evidence="3">
    <location>
        <begin position="190"/>
        <end position="213"/>
    </location>
</feature>
<dbReference type="Pfam" id="PF07690">
    <property type="entry name" value="MFS_1"/>
    <property type="match status" value="1"/>
</dbReference>
<feature type="transmembrane region" description="Helical" evidence="3">
    <location>
        <begin position="225"/>
        <end position="245"/>
    </location>
</feature>
<dbReference type="OrthoDB" id="6509908at2759"/>
<dbReference type="SUPFAM" id="SSF103473">
    <property type="entry name" value="MFS general substrate transporter"/>
    <property type="match status" value="1"/>
</dbReference>
<dbReference type="InterPro" id="IPR011701">
    <property type="entry name" value="MFS"/>
</dbReference>
<comment type="caution">
    <text evidence="5">The sequence shown here is derived from an EMBL/GenBank/DDBJ whole genome shotgun (WGS) entry which is preliminary data.</text>
</comment>
<dbReference type="Proteomes" id="UP000518752">
    <property type="component" value="Unassembled WGS sequence"/>
</dbReference>
<feature type="transmembrane region" description="Helical" evidence="3">
    <location>
        <begin position="335"/>
        <end position="352"/>
    </location>
</feature>
<feature type="transmembrane region" description="Helical" evidence="3">
    <location>
        <begin position="289"/>
        <end position="315"/>
    </location>
</feature>
<feature type="transmembrane region" description="Helical" evidence="3">
    <location>
        <begin position="257"/>
        <end position="277"/>
    </location>
</feature>
<name>A0A8H5FV29_9AGAR</name>
<evidence type="ECO:0000256" key="1">
    <source>
        <dbReference type="ARBA" id="ARBA00004141"/>
    </source>
</evidence>
<sequence>MSSRTPQRRRVLVRLNDTGTAIFAPRTKFISFEAFFFSGLPLQPSMSVGFPRTDSLETATVHDGNPVLNKVDVIQGDSEKVISHEIAVEDFPDGGMRAWSMVLGTSLTTFATFGFVNSWGVFQSYYEQTLLKSSSASTIAWIGSVQYALVFFPALVMGRLFDIGVFKLPYTIASAVLVATAFLTGECTQYWQFLLCQGIAFGLACGVLFGPSMGVLGHWFKKRRGLALGVNACGSSLGGTLIPIATRRLIVEVGFPWTMRILGFLMLFTLAFPNIVLQRRLPPKRASGGLFNLAAFRAAPFSVYCASSFIAFLGMYTVLTYIDISAASVGIDDNFSFYLVSITNAASAFGRLTSGIACDKFGAINFMAPMTLVAGVMTFAWPFARTKAEFIIIGIIYGFTSGVYVSCFLLPIYEMSEVNEIGRKTGMIMSIGAFGALVGPPISGAINTNTGGFNAVGYYAGSTVILAASFMVVTRQLYAKTIWTRF</sequence>
<dbReference type="PANTHER" id="PTHR11360:SF284">
    <property type="entry name" value="EG:103B4.3 PROTEIN-RELATED"/>
    <property type="match status" value="1"/>
</dbReference>
<dbReference type="GO" id="GO:0016020">
    <property type="term" value="C:membrane"/>
    <property type="evidence" value="ECO:0007669"/>
    <property type="project" value="UniProtKB-SubCell"/>
</dbReference>
<dbReference type="AlphaFoldDB" id="A0A8H5FV29"/>
<dbReference type="PANTHER" id="PTHR11360">
    <property type="entry name" value="MONOCARBOXYLATE TRANSPORTER"/>
    <property type="match status" value="1"/>
</dbReference>
<evidence type="ECO:0000256" key="2">
    <source>
        <dbReference type="ARBA" id="ARBA00006727"/>
    </source>
</evidence>
<keyword evidence="3" id="KW-0812">Transmembrane</keyword>
<comment type="subcellular location">
    <subcellularLocation>
        <location evidence="1">Membrane</location>
        <topology evidence="1">Multi-pass membrane protein</topology>
    </subcellularLocation>
</comment>
<feature type="transmembrane region" description="Helical" evidence="3">
    <location>
        <begin position="168"/>
        <end position="184"/>
    </location>
</feature>
<keyword evidence="6" id="KW-1185">Reference proteome</keyword>
<feature type="transmembrane region" description="Helical" evidence="3">
    <location>
        <begin position="98"/>
        <end position="119"/>
    </location>
</feature>
<protein>
    <recommendedName>
        <fullName evidence="4">Major facilitator superfamily (MFS) profile domain-containing protein</fullName>
    </recommendedName>
</protein>
<accession>A0A8H5FV29</accession>
<feature type="transmembrane region" description="Helical" evidence="3">
    <location>
        <begin position="425"/>
        <end position="446"/>
    </location>
</feature>
<feature type="transmembrane region" description="Helical" evidence="3">
    <location>
        <begin position="139"/>
        <end position="161"/>
    </location>
</feature>
<dbReference type="InterPro" id="IPR020846">
    <property type="entry name" value="MFS_dom"/>
</dbReference>
<feature type="transmembrane region" description="Helical" evidence="3">
    <location>
        <begin position="458"/>
        <end position="478"/>
    </location>
</feature>
<gene>
    <name evidence="5" type="ORF">D9757_012840</name>
</gene>